<evidence type="ECO:0000313" key="4">
    <source>
        <dbReference type="Proteomes" id="UP001362999"/>
    </source>
</evidence>
<dbReference type="EMBL" id="JAWWNJ010000236">
    <property type="protein sequence ID" value="KAK6968995.1"/>
    <property type="molecule type" value="Genomic_DNA"/>
</dbReference>
<name>A0AAV9Z248_9AGAR</name>
<accession>A0AAV9Z248</accession>
<keyword evidence="4" id="KW-1185">Reference proteome</keyword>
<dbReference type="AlphaFoldDB" id="A0AAV9Z248"/>
<feature type="region of interest" description="Disordered" evidence="1">
    <location>
        <begin position="137"/>
        <end position="165"/>
    </location>
</feature>
<comment type="caution">
    <text evidence="3">The sequence shown here is derived from an EMBL/GenBank/DDBJ whole genome shotgun (WGS) entry which is preliminary data.</text>
</comment>
<reference evidence="3 4" key="1">
    <citation type="journal article" date="2024" name="J Genomics">
        <title>Draft genome sequencing and assembly of Favolaschia claudopus CIRM-BRFM 2984 isolated from oak limbs.</title>
        <authorList>
            <person name="Navarro D."/>
            <person name="Drula E."/>
            <person name="Chaduli D."/>
            <person name="Cazenave R."/>
            <person name="Ahrendt S."/>
            <person name="Wang J."/>
            <person name="Lipzen A."/>
            <person name="Daum C."/>
            <person name="Barry K."/>
            <person name="Grigoriev I.V."/>
            <person name="Favel A."/>
            <person name="Rosso M.N."/>
            <person name="Martin F."/>
        </authorList>
    </citation>
    <scope>NUCLEOTIDE SEQUENCE [LARGE SCALE GENOMIC DNA]</scope>
    <source>
        <strain evidence="3 4">CIRM-BRFM 2984</strain>
    </source>
</reference>
<evidence type="ECO:0000256" key="2">
    <source>
        <dbReference type="SAM" id="Phobius"/>
    </source>
</evidence>
<sequence>MDGHVPVKYLQLHGLNPHPHASFPPPLRYSHTLLPHPIPNTPLVHTRPSLRAPHFPFYLASPSTHHLVRKLQPFLVVLLVILSFCFPVLLAPLLLGVVCSTFPSSPSQRTPSESFHPSSTHNYVGMYLISPHSLNVSHSLSHNPSPPSTSTPPSTLSLNNERKRG</sequence>
<dbReference type="Proteomes" id="UP001362999">
    <property type="component" value="Unassembled WGS sequence"/>
</dbReference>
<evidence type="ECO:0000313" key="3">
    <source>
        <dbReference type="EMBL" id="KAK6968995.1"/>
    </source>
</evidence>
<proteinExistence type="predicted"/>
<protein>
    <submittedName>
        <fullName evidence="3">Uncharacterized protein</fullName>
    </submittedName>
</protein>
<organism evidence="3 4">
    <name type="scientific">Favolaschia claudopus</name>
    <dbReference type="NCBI Taxonomy" id="2862362"/>
    <lineage>
        <taxon>Eukaryota</taxon>
        <taxon>Fungi</taxon>
        <taxon>Dikarya</taxon>
        <taxon>Basidiomycota</taxon>
        <taxon>Agaricomycotina</taxon>
        <taxon>Agaricomycetes</taxon>
        <taxon>Agaricomycetidae</taxon>
        <taxon>Agaricales</taxon>
        <taxon>Marasmiineae</taxon>
        <taxon>Mycenaceae</taxon>
        <taxon>Favolaschia</taxon>
    </lineage>
</organism>
<keyword evidence="2" id="KW-1133">Transmembrane helix</keyword>
<gene>
    <name evidence="3" type="ORF">R3P38DRAFT_3244178</name>
</gene>
<feature type="transmembrane region" description="Helical" evidence="2">
    <location>
        <begin position="74"/>
        <end position="98"/>
    </location>
</feature>
<keyword evidence="2" id="KW-0472">Membrane</keyword>
<keyword evidence="2" id="KW-0812">Transmembrane</keyword>
<evidence type="ECO:0000256" key="1">
    <source>
        <dbReference type="SAM" id="MobiDB-lite"/>
    </source>
</evidence>